<dbReference type="EMBL" id="QOCR01000002">
    <property type="protein sequence ID" value="RHW51316.1"/>
    <property type="molecule type" value="Genomic_DNA"/>
</dbReference>
<organism evidence="2 3">
    <name type="scientific">Bombilactobacillus bombi</name>
    <dbReference type="NCBI Taxonomy" id="1303590"/>
    <lineage>
        <taxon>Bacteria</taxon>
        <taxon>Bacillati</taxon>
        <taxon>Bacillota</taxon>
        <taxon>Bacilli</taxon>
        <taxon>Lactobacillales</taxon>
        <taxon>Lactobacillaceae</taxon>
        <taxon>Bombilactobacillus</taxon>
    </lineage>
</organism>
<protein>
    <recommendedName>
        <fullName evidence="4">Phage portal protein</fullName>
    </recommendedName>
</protein>
<sequence length="520" mass="58689">MFHNLWLKIKGVLIKMGLINAVQNVLSTSDLIIDSNFYSKISEWQNIYAGEDDIKSWQDVTGKIHRRKRMSLKMAKVISKKMSTLVFNEKARILISEKGDAENDDNIDKSQANQFVKGVLEDNYFYHNFGTRLEYMFSGGGLAIRTYVKDGKVKIRFATADSFLPISQDENGVSECAIISKFAKSGKYYTLVELHTEDDSNYLVQNRLFESDNNSDELGTEIPLTTIYGDSLKEISKYPKSSYSRPTFVYLKPNLANNFDPSSPLGISIYANAVDTLDELDQAYDMLMQELVMGRRRIVAPDWMMIRNTDPRTGKKKAYVDFEEEVYQSYYSDISSPNAPQKPEDVTLGLRTQEITQTINTLLDYLCGQTGFSVGSFTYTAAQGVETATGVISRNSDTYQSKRDHETIIEDGLKKMIISILELGKAAGIYQGSTDVDISINFDDSIAQDRTENAKYFQLMNGNAPLMPQKEAIKRANDLTDSEAEDWYSQIKEENSQGDMADILDDNKDGDQDETPTMGN</sequence>
<gene>
    <name evidence="2" type="ORF">DS831_04660</name>
</gene>
<evidence type="ECO:0000256" key="1">
    <source>
        <dbReference type="SAM" id="MobiDB-lite"/>
    </source>
</evidence>
<dbReference type="AlphaFoldDB" id="A0A3R6VKM2"/>
<evidence type="ECO:0008006" key="4">
    <source>
        <dbReference type="Google" id="ProtNLM"/>
    </source>
</evidence>
<feature type="region of interest" description="Disordered" evidence="1">
    <location>
        <begin position="493"/>
        <end position="520"/>
    </location>
</feature>
<reference evidence="2 3" key="1">
    <citation type="submission" date="2018-07" db="EMBL/GenBank/DDBJ databases">
        <title>Genome sequences of six Lactobacillus spp. isolated from bumble bee guts.</title>
        <authorList>
            <person name="Motta E.V.S."/>
            <person name="Moran N.A."/>
        </authorList>
    </citation>
    <scope>NUCLEOTIDE SEQUENCE [LARGE SCALE GENOMIC DNA]</scope>
    <source>
        <strain evidence="2 3">BI-1.1</strain>
    </source>
</reference>
<dbReference type="NCBIfam" id="TIGR01542">
    <property type="entry name" value="A118_put_portal"/>
    <property type="match status" value="1"/>
</dbReference>
<dbReference type="OrthoDB" id="1641671at2"/>
<proteinExistence type="predicted"/>
<comment type="caution">
    <text evidence="2">The sequence shown here is derived from an EMBL/GenBank/DDBJ whole genome shotgun (WGS) entry which is preliminary data.</text>
</comment>
<keyword evidence="3" id="KW-1185">Reference proteome</keyword>
<dbReference type="Pfam" id="PF05133">
    <property type="entry name" value="SPP1_portal"/>
    <property type="match status" value="1"/>
</dbReference>
<name>A0A3R6VKM2_9LACO</name>
<dbReference type="PIRSF" id="PIRSF011911">
    <property type="entry name" value="A118_put_portal"/>
    <property type="match status" value="1"/>
</dbReference>
<evidence type="ECO:0000313" key="3">
    <source>
        <dbReference type="Proteomes" id="UP000284109"/>
    </source>
</evidence>
<accession>A0A3R6VKM2</accession>
<evidence type="ECO:0000313" key="2">
    <source>
        <dbReference type="EMBL" id="RHW51316.1"/>
    </source>
</evidence>
<dbReference type="InterPro" id="IPR021145">
    <property type="entry name" value="Portal_protein_SPP1_Gp6-like"/>
</dbReference>
<dbReference type="Proteomes" id="UP000284109">
    <property type="component" value="Unassembled WGS sequence"/>
</dbReference>
<dbReference type="InterPro" id="IPR006432">
    <property type="entry name" value="Phage_portal_A118-type"/>
</dbReference>